<dbReference type="InterPro" id="IPR012296">
    <property type="entry name" value="Nuclease_put_TT1808"/>
</dbReference>
<keyword evidence="2" id="KW-0255">Endonuclease</keyword>
<accession>A0A7M1B3H9</accession>
<name>A0A7M1B3H9_9BACT</name>
<reference evidence="2 3" key="1">
    <citation type="submission" date="2019-06" db="EMBL/GenBank/DDBJ databases">
        <title>Sulfurimonas gotlandica sp. nov., a chemoautotrophic and psychrotolerant epsilonproteobacterium isolated from a pelagic redoxcline, and an emended description of the genus Sulfurimonas.</title>
        <authorList>
            <person name="Wang S."/>
            <person name="Jiang L."/>
            <person name="Shao Z."/>
        </authorList>
    </citation>
    <scope>NUCLEOTIDE SEQUENCE [LARGE SCALE GENOMIC DNA]</scope>
    <source>
        <strain evidence="2 3">S2-6</strain>
    </source>
</reference>
<dbReference type="Proteomes" id="UP000593719">
    <property type="component" value="Chromosome"/>
</dbReference>
<keyword evidence="3" id="KW-1185">Reference proteome</keyword>
<dbReference type="PANTHER" id="PTHR36558">
    <property type="entry name" value="GLR1098 PROTEIN"/>
    <property type="match status" value="1"/>
</dbReference>
<dbReference type="EMBL" id="CP041235">
    <property type="protein sequence ID" value="QOP43242.1"/>
    <property type="molecule type" value="Genomic_DNA"/>
</dbReference>
<dbReference type="SUPFAM" id="SSF52980">
    <property type="entry name" value="Restriction endonuclease-like"/>
    <property type="match status" value="1"/>
</dbReference>
<feature type="domain" description="Putative restriction endonuclease" evidence="1">
    <location>
        <begin position="36"/>
        <end position="169"/>
    </location>
</feature>
<protein>
    <submittedName>
        <fullName evidence="2">Uma2 family endonuclease</fullName>
    </submittedName>
</protein>
<dbReference type="PANTHER" id="PTHR36558:SF1">
    <property type="entry name" value="RESTRICTION ENDONUCLEASE DOMAIN-CONTAINING PROTEIN-RELATED"/>
    <property type="match status" value="1"/>
</dbReference>
<gene>
    <name evidence="2" type="ORF">FJR45_04490</name>
</gene>
<proteinExistence type="predicted"/>
<dbReference type="CDD" id="cd06260">
    <property type="entry name" value="DUF820-like"/>
    <property type="match status" value="1"/>
</dbReference>
<evidence type="ECO:0000313" key="2">
    <source>
        <dbReference type="EMBL" id="QOP43242.1"/>
    </source>
</evidence>
<dbReference type="InterPro" id="IPR008538">
    <property type="entry name" value="Uma2"/>
</dbReference>
<dbReference type="Gene3D" id="3.90.1570.10">
    <property type="entry name" value="tt1808, chain A"/>
    <property type="match status" value="1"/>
</dbReference>
<sequence length="198" mass="23170">MKDSKNDIIIYKQGVIMGALKLEDINYTYDDYKIWKGDWELIGGVPFAMSPAPTKTHQAIASEIIYHIRNQLEDCKMCEVLGEVDYKVSEDTVLRPDVVLTCNEPNEAYLTKAPEIIVEIISKSSAKRDEVYKFDIYEAEKVKYYVIIYPDDLRAKVYKLDSKKYDKQGDFSFETYDFKDTTCNIKIDFAQVFKRFRR</sequence>
<dbReference type="InterPro" id="IPR011335">
    <property type="entry name" value="Restrct_endonuc-II-like"/>
</dbReference>
<dbReference type="KEGG" id="ssei:FJR45_04490"/>
<dbReference type="AlphaFoldDB" id="A0A7M1B3H9"/>
<evidence type="ECO:0000313" key="3">
    <source>
        <dbReference type="Proteomes" id="UP000593719"/>
    </source>
</evidence>
<keyword evidence="2" id="KW-0378">Hydrolase</keyword>
<keyword evidence="2" id="KW-0540">Nuclease</keyword>
<dbReference type="Pfam" id="PF05685">
    <property type="entry name" value="Uma2"/>
    <property type="match status" value="1"/>
</dbReference>
<evidence type="ECO:0000259" key="1">
    <source>
        <dbReference type="Pfam" id="PF05685"/>
    </source>
</evidence>
<dbReference type="GO" id="GO:0004519">
    <property type="term" value="F:endonuclease activity"/>
    <property type="evidence" value="ECO:0007669"/>
    <property type="project" value="UniProtKB-KW"/>
</dbReference>
<organism evidence="2 3">
    <name type="scientific">Sulfurimonas sediminis</name>
    <dbReference type="NCBI Taxonomy" id="2590020"/>
    <lineage>
        <taxon>Bacteria</taxon>
        <taxon>Pseudomonadati</taxon>
        <taxon>Campylobacterota</taxon>
        <taxon>Epsilonproteobacteria</taxon>
        <taxon>Campylobacterales</taxon>
        <taxon>Sulfurimonadaceae</taxon>
        <taxon>Sulfurimonas</taxon>
    </lineage>
</organism>